<evidence type="ECO:0000313" key="2">
    <source>
        <dbReference type="Proteomes" id="UP000466785"/>
    </source>
</evidence>
<protein>
    <submittedName>
        <fullName evidence="1">Uncharacterized protein</fullName>
    </submittedName>
</protein>
<reference evidence="1 2" key="1">
    <citation type="journal article" date="2019" name="Emerg. Microbes Infect.">
        <title>Comprehensive subspecies identification of 175 nontuberculous mycobacteria species based on 7547 genomic profiles.</title>
        <authorList>
            <person name="Matsumoto Y."/>
            <person name="Kinjo T."/>
            <person name="Motooka D."/>
            <person name="Nabeya D."/>
            <person name="Jung N."/>
            <person name="Uechi K."/>
            <person name="Horii T."/>
            <person name="Iida T."/>
            <person name="Fujita J."/>
            <person name="Nakamura S."/>
        </authorList>
    </citation>
    <scope>NUCLEOTIDE SEQUENCE [LARGE SCALE GENOMIC DNA]</scope>
    <source>
        <strain evidence="1 2">JCM 12603</strain>
    </source>
</reference>
<accession>A0A6N4V3L9</accession>
<keyword evidence="2" id="KW-1185">Reference proteome</keyword>
<dbReference type="AlphaFoldDB" id="A0A6N4V3L9"/>
<gene>
    <name evidence="1" type="ORF">MPOR_04200</name>
</gene>
<dbReference type="KEGG" id="mpof:MPOR_04200"/>
<sequence>MVCCISSIAANAANDALLAWNTSVASAQAIVPAMTALININALSALIATPGNTAPTRRANRAARARITGPSSLSLSTIEP</sequence>
<proteinExistence type="predicted"/>
<organism evidence="1 2">
    <name type="scientific">Mycolicibacterium poriferae</name>
    <dbReference type="NCBI Taxonomy" id="39694"/>
    <lineage>
        <taxon>Bacteria</taxon>
        <taxon>Bacillati</taxon>
        <taxon>Actinomycetota</taxon>
        <taxon>Actinomycetes</taxon>
        <taxon>Mycobacteriales</taxon>
        <taxon>Mycobacteriaceae</taxon>
        <taxon>Mycolicibacterium</taxon>
    </lineage>
</organism>
<name>A0A6N4V3L9_9MYCO</name>
<dbReference type="EMBL" id="AP022570">
    <property type="protein sequence ID" value="BBX49394.1"/>
    <property type="molecule type" value="Genomic_DNA"/>
</dbReference>
<dbReference type="Proteomes" id="UP000466785">
    <property type="component" value="Chromosome"/>
</dbReference>
<evidence type="ECO:0000313" key="1">
    <source>
        <dbReference type="EMBL" id="BBX49394.1"/>
    </source>
</evidence>